<protein>
    <submittedName>
        <fullName evidence="1">Uncharacterized protein</fullName>
    </submittedName>
</protein>
<organism evidence="1">
    <name type="scientific">Myoviridae sp. ctsIb3</name>
    <dbReference type="NCBI Taxonomy" id="2825189"/>
    <lineage>
        <taxon>Viruses</taxon>
        <taxon>Duplodnaviria</taxon>
        <taxon>Heunggongvirae</taxon>
        <taxon>Uroviricota</taxon>
        <taxon>Caudoviricetes</taxon>
    </lineage>
</organism>
<accession>A0A8S5URG4</accession>
<reference evidence="1" key="1">
    <citation type="journal article" date="2021" name="Proc. Natl. Acad. Sci. U.S.A.">
        <title>A Catalog of Tens of Thousands of Viruses from Human Metagenomes Reveals Hidden Associations with Chronic Diseases.</title>
        <authorList>
            <person name="Tisza M.J."/>
            <person name="Buck C.B."/>
        </authorList>
    </citation>
    <scope>NUCLEOTIDE SEQUENCE</scope>
    <source>
        <strain evidence="1">CtsIb3</strain>
    </source>
</reference>
<sequence length="50" mass="5521">MATAMRGKEKLSDGKETLSYEMFCDGCAVLREEGQGLGKAEWSEALLWHG</sequence>
<name>A0A8S5URG4_9CAUD</name>
<evidence type="ECO:0000313" key="1">
    <source>
        <dbReference type="EMBL" id="DAF97002.1"/>
    </source>
</evidence>
<proteinExistence type="predicted"/>
<dbReference type="EMBL" id="BK016124">
    <property type="protein sequence ID" value="DAF97002.1"/>
    <property type="molecule type" value="Genomic_DNA"/>
</dbReference>